<feature type="transmembrane region" description="Helical" evidence="1">
    <location>
        <begin position="224"/>
        <end position="246"/>
    </location>
</feature>
<keyword evidence="1" id="KW-1133">Transmembrane helix</keyword>
<sequence length="252" mass="28268">MFDQVAFQFGVFATLATLTFTFTIWILAAVNRLRIESVGILQKPFLHLCKININAIELILGWFPLGSFVKIAGMMEEPLNVDLDTPPITSTDTIPTYEFRSRPIGIKLLVLMTSPLLLILIGLLFLNTTSLPLLEFATTYLNINFFQLPIEAGAPIWDAFYNNPIFLFGSIFLFLGFGNLGNNLGSLLNSKFLTWFFFFLPLSFLLLSLGIFRLIWSTFAWINIGYFLIGGLSTGIIGFLLAILLAKFLPNT</sequence>
<gene>
    <name evidence="2" type="ORF">HELGO_WM14033</name>
</gene>
<keyword evidence="1" id="KW-0812">Transmembrane</keyword>
<organism evidence="2">
    <name type="scientific">uncultured Aureispira sp</name>
    <dbReference type="NCBI Taxonomy" id="1331704"/>
    <lineage>
        <taxon>Bacteria</taxon>
        <taxon>Pseudomonadati</taxon>
        <taxon>Bacteroidota</taxon>
        <taxon>Saprospiria</taxon>
        <taxon>Saprospirales</taxon>
        <taxon>Saprospiraceae</taxon>
        <taxon>Aureispira</taxon>
        <taxon>environmental samples</taxon>
    </lineage>
</organism>
<proteinExistence type="predicted"/>
<reference evidence="2" key="1">
    <citation type="submission" date="2020-01" db="EMBL/GenBank/DDBJ databases">
        <authorList>
            <person name="Meier V. D."/>
            <person name="Meier V D."/>
        </authorList>
    </citation>
    <scope>NUCLEOTIDE SEQUENCE</scope>
    <source>
        <strain evidence="2">HLG_WM_MAG_10</strain>
    </source>
</reference>
<feature type="transmembrane region" description="Helical" evidence="1">
    <location>
        <begin position="6"/>
        <end position="30"/>
    </location>
</feature>
<protein>
    <submittedName>
        <fullName evidence="2">Uncharacterized protein</fullName>
    </submittedName>
</protein>
<feature type="transmembrane region" description="Helical" evidence="1">
    <location>
        <begin position="159"/>
        <end position="180"/>
    </location>
</feature>
<feature type="transmembrane region" description="Helical" evidence="1">
    <location>
        <begin position="108"/>
        <end position="126"/>
    </location>
</feature>
<evidence type="ECO:0000256" key="1">
    <source>
        <dbReference type="SAM" id="Phobius"/>
    </source>
</evidence>
<keyword evidence="1" id="KW-0472">Membrane</keyword>
<name>A0A6S6SNA7_9BACT</name>
<accession>A0A6S6SNA7</accession>
<dbReference type="AlphaFoldDB" id="A0A6S6SNA7"/>
<feature type="transmembrane region" description="Helical" evidence="1">
    <location>
        <begin position="192"/>
        <end position="212"/>
    </location>
</feature>
<evidence type="ECO:0000313" key="2">
    <source>
        <dbReference type="EMBL" id="CAA6809959.1"/>
    </source>
</evidence>
<dbReference type="EMBL" id="CACVAQ010000159">
    <property type="protein sequence ID" value="CAA6809959.1"/>
    <property type="molecule type" value="Genomic_DNA"/>
</dbReference>